<keyword evidence="1" id="KW-0472">Membrane</keyword>
<dbReference type="EMBL" id="CP049801">
    <property type="protein sequence ID" value="QIO06140.1"/>
    <property type="molecule type" value="Genomic_DNA"/>
</dbReference>
<protein>
    <recommendedName>
        <fullName evidence="4">DUF3325 domain-containing protein</fullName>
    </recommendedName>
</protein>
<accession>A0A6G8RWC2</accession>
<dbReference type="Proteomes" id="UP000502297">
    <property type="component" value="Chromosome"/>
</dbReference>
<evidence type="ECO:0000256" key="1">
    <source>
        <dbReference type="SAM" id="Phobius"/>
    </source>
</evidence>
<name>A0A6G8RWC2_9GAMM</name>
<gene>
    <name evidence="2" type="ORF">G8E00_09310</name>
</gene>
<dbReference type="KEGG" id="asha:G8E00_09310"/>
<dbReference type="AlphaFoldDB" id="A0A6G8RWC2"/>
<evidence type="ECO:0000313" key="3">
    <source>
        <dbReference type="Proteomes" id="UP000502297"/>
    </source>
</evidence>
<keyword evidence="1" id="KW-0812">Transmembrane</keyword>
<reference evidence="2 3" key="1">
    <citation type="submission" date="2020-03" db="EMBL/GenBank/DDBJ databases">
        <authorList>
            <person name="Zhu W."/>
        </authorList>
    </citation>
    <scope>NUCLEOTIDE SEQUENCE [LARGE SCALE GENOMIC DNA]</scope>
    <source>
        <strain evidence="2 3">323-1</strain>
    </source>
</reference>
<evidence type="ECO:0008006" key="4">
    <source>
        <dbReference type="Google" id="ProtNLM"/>
    </source>
</evidence>
<evidence type="ECO:0000313" key="2">
    <source>
        <dbReference type="EMBL" id="QIO06140.1"/>
    </source>
</evidence>
<keyword evidence="3" id="KW-1185">Reference proteome</keyword>
<feature type="transmembrane region" description="Helical" evidence="1">
    <location>
        <begin position="32"/>
        <end position="52"/>
    </location>
</feature>
<feature type="transmembrane region" description="Helical" evidence="1">
    <location>
        <begin position="59"/>
        <end position="79"/>
    </location>
</feature>
<dbReference type="RefSeq" id="WP_166223982.1">
    <property type="nucleotide sequence ID" value="NZ_CP049801.1"/>
</dbReference>
<proteinExistence type="predicted"/>
<keyword evidence="1" id="KW-1133">Transmembrane helix</keyword>
<organism evidence="2 3">
    <name type="scientific">Acinetobacter shaoyimingii</name>
    <dbReference type="NCBI Taxonomy" id="2715164"/>
    <lineage>
        <taxon>Bacteria</taxon>
        <taxon>Pseudomonadati</taxon>
        <taxon>Pseudomonadota</taxon>
        <taxon>Gammaproteobacteria</taxon>
        <taxon>Moraxellales</taxon>
        <taxon>Moraxellaceae</taxon>
        <taxon>Acinetobacter</taxon>
    </lineage>
</organism>
<sequence>MNILGIFLTTLGAVLFYFSHPNQYLLKQPLPSFFRILAISSLLMGLVLLLLCMSKVTAVFLWLVLMICIWSFFPFIPLFKRSIQ</sequence>